<accession>A0A1E7F3F8</accession>
<dbReference type="Gene3D" id="3.40.50.300">
    <property type="entry name" value="P-loop containing nucleotide triphosphate hydrolases"/>
    <property type="match status" value="1"/>
</dbReference>
<dbReference type="GO" id="GO:0140664">
    <property type="term" value="F:ATP-dependent DNA damage sensor activity"/>
    <property type="evidence" value="ECO:0007669"/>
    <property type="project" value="InterPro"/>
</dbReference>
<evidence type="ECO:0000256" key="3">
    <source>
        <dbReference type="ARBA" id="ARBA00022840"/>
    </source>
</evidence>
<keyword evidence="2" id="KW-0547">Nucleotide-binding</keyword>
<dbReference type="PANTHER" id="PTHR11361:SF148">
    <property type="entry name" value="DNA MISMATCH REPAIR PROTEIN MSH6"/>
    <property type="match status" value="1"/>
</dbReference>
<dbReference type="EMBL" id="KV784364">
    <property type="protein sequence ID" value="OEU12710.1"/>
    <property type="molecule type" value="Genomic_DNA"/>
</dbReference>
<dbReference type="PANTHER" id="PTHR11361">
    <property type="entry name" value="DNA MISMATCH REPAIR PROTEIN MUTS FAMILY MEMBER"/>
    <property type="match status" value="1"/>
</dbReference>
<name>A0A1E7F3F8_9STRA</name>
<comment type="similarity">
    <text evidence="1">Belongs to the DNA mismatch repair MutS family.</text>
</comment>
<proteinExistence type="inferred from homology"/>
<dbReference type="Pfam" id="PF00488">
    <property type="entry name" value="MutS_V"/>
    <property type="match status" value="1"/>
</dbReference>
<keyword evidence="3" id="KW-0067">ATP-binding</keyword>
<evidence type="ECO:0000313" key="6">
    <source>
        <dbReference type="EMBL" id="OEU12710.1"/>
    </source>
</evidence>
<dbReference type="InterPro" id="IPR027417">
    <property type="entry name" value="P-loop_NTPase"/>
</dbReference>
<dbReference type="InParanoid" id="A0A1E7F3F8"/>
<evidence type="ECO:0000256" key="4">
    <source>
        <dbReference type="ARBA" id="ARBA00023125"/>
    </source>
</evidence>
<dbReference type="InterPro" id="IPR045076">
    <property type="entry name" value="MutS"/>
</dbReference>
<feature type="non-terminal residue" evidence="6">
    <location>
        <position position="116"/>
    </location>
</feature>
<dbReference type="AlphaFoldDB" id="A0A1E7F3F8"/>
<keyword evidence="4" id="KW-0238">DNA-binding</keyword>
<protein>
    <submittedName>
        <fullName evidence="6">Muts 4</fullName>
    </submittedName>
</protein>
<organism evidence="6 7">
    <name type="scientific">Fragilariopsis cylindrus CCMP1102</name>
    <dbReference type="NCBI Taxonomy" id="635003"/>
    <lineage>
        <taxon>Eukaryota</taxon>
        <taxon>Sar</taxon>
        <taxon>Stramenopiles</taxon>
        <taxon>Ochrophyta</taxon>
        <taxon>Bacillariophyta</taxon>
        <taxon>Bacillariophyceae</taxon>
        <taxon>Bacillariophycidae</taxon>
        <taxon>Bacillariales</taxon>
        <taxon>Bacillariaceae</taxon>
        <taxon>Fragilariopsis</taxon>
    </lineage>
</organism>
<dbReference type="OrthoDB" id="276261at2759"/>
<dbReference type="GO" id="GO:0006298">
    <property type="term" value="P:mismatch repair"/>
    <property type="evidence" value="ECO:0007669"/>
    <property type="project" value="InterPro"/>
</dbReference>
<evidence type="ECO:0000256" key="2">
    <source>
        <dbReference type="ARBA" id="ARBA00022741"/>
    </source>
</evidence>
<keyword evidence="7" id="KW-1185">Reference proteome</keyword>
<dbReference type="InterPro" id="IPR000432">
    <property type="entry name" value="DNA_mismatch_repair_MutS_C"/>
</dbReference>
<evidence type="ECO:0000256" key="1">
    <source>
        <dbReference type="ARBA" id="ARBA00006271"/>
    </source>
</evidence>
<dbReference type="Proteomes" id="UP000095751">
    <property type="component" value="Unassembled WGS sequence"/>
</dbReference>
<feature type="non-terminal residue" evidence="6">
    <location>
        <position position="1"/>
    </location>
</feature>
<dbReference type="GO" id="GO:0005524">
    <property type="term" value="F:ATP binding"/>
    <property type="evidence" value="ECO:0007669"/>
    <property type="project" value="UniProtKB-KW"/>
</dbReference>
<gene>
    <name evidence="6" type="primary">MSH4_b</name>
    <name evidence="6" type="ORF">FRACYDRAFT_144820</name>
</gene>
<feature type="domain" description="DNA mismatch repair proteins mutS family" evidence="5">
    <location>
        <begin position="2"/>
        <end position="116"/>
    </location>
</feature>
<dbReference type="KEGG" id="fcy:FRACYDRAFT_144820"/>
<dbReference type="SUPFAM" id="SSF52540">
    <property type="entry name" value="P-loop containing nucleoside triphosphate hydrolases"/>
    <property type="match status" value="1"/>
</dbReference>
<reference evidence="6 7" key="1">
    <citation type="submission" date="2016-09" db="EMBL/GenBank/DDBJ databases">
        <title>Extensive genetic diversity and differential bi-allelic expression allows diatom success in the polar Southern Ocean.</title>
        <authorList>
            <consortium name="DOE Joint Genome Institute"/>
            <person name="Mock T."/>
            <person name="Otillar R.P."/>
            <person name="Strauss J."/>
            <person name="Dupont C."/>
            <person name="Frickenhaus S."/>
            <person name="Maumus F."/>
            <person name="Mcmullan M."/>
            <person name="Sanges R."/>
            <person name="Schmutz J."/>
            <person name="Toseland A."/>
            <person name="Valas R."/>
            <person name="Veluchamy A."/>
            <person name="Ward B.J."/>
            <person name="Allen A."/>
            <person name="Barry K."/>
            <person name="Falciatore A."/>
            <person name="Ferrante M."/>
            <person name="Fortunato A.E."/>
            <person name="Gloeckner G."/>
            <person name="Gruber A."/>
            <person name="Hipkin R."/>
            <person name="Janech M."/>
            <person name="Kroth P."/>
            <person name="Leese F."/>
            <person name="Lindquist E."/>
            <person name="Lyon B.R."/>
            <person name="Martin J."/>
            <person name="Mayer C."/>
            <person name="Parker M."/>
            <person name="Quesneville H."/>
            <person name="Raymond J."/>
            <person name="Uhlig C."/>
            <person name="Valentin K.U."/>
            <person name="Worden A.Z."/>
            <person name="Armbrust E.V."/>
            <person name="Bowler C."/>
            <person name="Green B."/>
            <person name="Moulton V."/>
            <person name="Van Oosterhout C."/>
            <person name="Grigoriev I."/>
        </authorList>
    </citation>
    <scope>NUCLEOTIDE SEQUENCE [LARGE SCALE GENOMIC DNA]</scope>
    <source>
        <strain evidence="6 7">CCMP1102</strain>
    </source>
</reference>
<dbReference type="GO" id="GO:0032301">
    <property type="term" value="C:MutSalpha complex"/>
    <property type="evidence" value="ECO:0007669"/>
    <property type="project" value="TreeGrafter"/>
</dbReference>
<sequence length="116" mass="12546">SGINGSGKSTYLKQIAIIVLLAHCGSYVPAEEALIPLTNRLCARMMTADDQENNISSFMLEMKETAFICNNATSRSLILLDELGRATSNEDGVAIAWAVAECLLAKGALTYFVTHY</sequence>
<evidence type="ECO:0000313" key="7">
    <source>
        <dbReference type="Proteomes" id="UP000095751"/>
    </source>
</evidence>
<dbReference type="GO" id="GO:0030983">
    <property type="term" value="F:mismatched DNA binding"/>
    <property type="evidence" value="ECO:0007669"/>
    <property type="project" value="InterPro"/>
</dbReference>
<dbReference type="SMART" id="SM00534">
    <property type="entry name" value="MUTSac"/>
    <property type="match status" value="1"/>
</dbReference>
<evidence type="ECO:0000259" key="5">
    <source>
        <dbReference type="SMART" id="SM00534"/>
    </source>
</evidence>